<evidence type="ECO:0000313" key="2">
    <source>
        <dbReference type="EMBL" id="KAJ8397653.1"/>
    </source>
</evidence>
<evidence type="ECO:0000313" key="3">
    <source>
        <dbReference type="Proteomes" id="UP001221898"/>
    </source>
</evidence>
<feature type="region of interest" description="Disordered" evidence="1">
    <location>
        <begin position="1"/>
        <end position="27"/>
    </location>
</feature>
<name>A0AAD7S8C1_9TELE</name>
<reference evidence="2" key="1">
    <citation type="journal article" date="2023" name="Science">
        <title>Genome structures resolve the early diversification of teleost fishes.</title>
        <authorList>
            <person name="Parey E."/>
            <person name="Louis A."/>
            <person name="Montfort J."/>
            <person name="Bouchez O."/>
            <person name="Roques C."/>
            <person name="Iampietro C."/>
            <person name="Lluch J."/>
            <person name="Castinel A."/>
            <person name="Donnadieu C."/>
            <person name="Desvignes T."/>
            <person name="Floi Bucao C."/>
            <person name="Jouanno E."/>
            <person name="Wen M."/>
            <person name="Mejri S."/>
            <person name="Dirks R."/>
            <person name="Jansen H."/>
            <person name="Henkel C."/>
            <person name="Chen W.J."/>
            <person name="Zahm M."/>
            <person name="Cabau C."/>
            <person name="Klopp C."/>
            <person name="Thompson A.W."/>
            <person name="Robinson-Rechavi M."/>
            <person name="Braasch I."/>
            <person name="Lecointre G."/>
            <person name="Bobe J."/>
            <person name="Postlethwait J.H."/>
            <person name="Berthelot C."/>
            <person name="Roest Crollius H."/>
            <person name="Guiguen Y."/>
        </authorList>
    </citation>
    <scope>NUCLEOTIDE SEQUENCE</scope>
    <source>
        <strain evidence="2">NC1722</strain>
    </source>
</reference>
<keyword evidence="3" id="KW-1185">Reference proteome</keyword>
<accession>A0AAD7S8C1</accession>
<protein>
    <submittedName>
        <fullName evidence="2">Uncharacterized protein</fullName>
    </submittedName>
</protein>
<evidence type="ECO:0000256" key="1">
    <source>
        <dbReference type="SAM" id="MobiDB-lite"/>
    </source>
</evidence>
<dbReference type="AlphaFoldDB" id="A0AAD7S8C1"/>
<proteinExistence type="predicted"/>
<comment type="caution">
    <text evidence="2">The sequence shown here is derived from an EMBL/GenBank/DDBJ whole genome shotgun (WGS) entry which is preliminary data.</text>
</comment>
<gene>
    <name evidence="2" type="ORF">AAFF_G00436520</name>
</gene>
<organism evidence="2 3">
    <name type="scientific">Aldrovandia affinis</name>
    <dbReference type="NCBI Taxonomy" id="143900"/>
    <lineage>
        <taxon>Eukaryota</taxon>
        <taxon>Metazoa</taxon>
        <taxon>Chordata</taxon>
        <taxon>Craniata</taxon>
        <taxon>Vertebrata</taxon>
        <taxon>Euteleostomi</taxon>
        <taxon>Actinopterygii</taxon>
        <taxon>Neopterygii</taxon>
        <taxon>Teleostei</taxon>
        <taxon>Notacanthiformes</taxon>
        <taxon>Halosauridae</taxon>
        <taxon>Aldrovandia</taxon>
    </lineage>
</organism>
<dbReference type="Proteomes" id="UP001221898">
    <property type="component" value="Unassembled WGS sequence"/>
</dbReference>
<sequence>MEFPASTPEGKQAGGSRRSKQDKSQGRVTALRCLARQHGLGRRLWCQGFVPRQHDFGMPPRVCPWHLPDPPSSELYPGLRQEMRQNQHGHDQQAINKTNTPLTRLTAAHSHIPHRPLC</sequence>
<dbReference type="EMBL" id="JAINUG010000096">
    <property type="protein sequence ID" value="KAJ8397653.1"/>
    <property type="molecule type" value="Genomic_DNA"/>
</dbReference>